<feature type="region of interest" description="Disordered" evidence="2">
    <location>
        <begin position="229"/>
        <end position="248"/>
    </location>
</feature>
<dbReference type="PANTHER" id="PTHR46519">
    <property type="entry name" value="RING/U-BOX SUPERFAMILY PROTEIN"/>
    <property type="match status" value="1"/>
</dbReference>
<keyword evidence="1" id="KW-0863">Zinc-finger</keyword>
<evidence type="ECO:0000313" key="5">
    <source>
        <dbReference type="Proteomes" id="UP000249390"/>
    </source>
</evidence>
<feature type="compositionally biased region" description="Pro residues" evidence="2">
    <location>
        <begin position="617"/>
        <end position="626"/>
    </location>
</feature>
<dbReference type="SUPFAM" id="SSF57850">
    <property type="entry name" value="RING/U-box"/>
    <property type="match status" value="1"/>
</dbReference>
<accession>A0A328DB44</accession>
<keyword evidence="1" id="KW-0862">Zinc</keyword>
<evidence type="ECO:0000256" key="2">
    <source>
        <dbReference type="SAM" id="MobiDB-lite"/>
    </source>
</evidence>
<reference evidence="4 5" key="1">
    <citation type="submission" date="2018-06" db="EMBL/GenBank/DDBJ databases">
        <title>The Genome of Cuscuta australis (Dodder) Provides Insight into the Evolution of Plant Parasitism.</title>
        <authorList>
            <person name="Liu H."/>
        </authorList>
    </citation>
    <scope>NUCLEOTIDE SEQUENCE [LARGE SCALE GENOMIC DNA]</scope>
    <source>
        <strain evidence="5">cv. Yunnan</strain>
        <tissue evidence="4">Vines</tissue>
    </source>
</reference>
<sequence length="775" mass="87467">MMMALLNPGGGLEVLMRGGLDDCSSFTDDVDDKNSRLTYRMPAAEGDKLAESSDARGHHHSRVLSRWPAGHALEMINTSEMRNPESELMAFSPLNTVSMPNSSSSRELLSGTERVAHQMSLSMSESRDSLNQASITDATEFEIGLRTWSHGPIGQHDENMGHSSSSQEQSPDSGDLERDRVGRIVHGWMERGITDNVSTVVQRNGEWLGETEIGRVRTVREWVQMNNQQRAPHGGHMEEQYSGLDDDNEGQQEHVDGDMLRSCGRQGQLGVLVGNVRERQRELWRLSEHRSVSNFAHRNRIQSLLRGRFLRNERPVEEERLPSMAAAELIQLRQRRTVSGLREGFRLRLENIVRGQVSCNSEPSSDSTNTNAQNLQIDHLVWSQSGNLDQLQLREDDGNSHQLYGEHTENIDVSINLSQSQQTALNQDSESESDGGNQDSSTSDEFTGWTDETVESTSMDWHVNSVTALPHETEGDANGDEQQLHEAQEGWHDDGLPERAETVENWSDELPDVPRLQHSVSLRRFNRSHPLGDENVYSLELRELLGRRSVSNLLRSGFRDSLDQLVQSYVERQTRAPIDWDVHRNLPITPTLPEMDQEQQHNEDEHDDDIGRLSPVLPSPPVPPSQPLHHQGLHRSGWVRHTVHRSEFEWGTLNEMKADMTKLQQGMNTMQRMLEACVDMHLELQRSIRQEVSAALNRSAEGATTENFSMDGSKWSYARKGTCCVCCDCHIDSLLYRCGHMCTCSKCASELVRTGGRCPLCRAPIVEVIRAYSVM</sequence>
<organism evidence="4 5">
    <name type="scientific">Cuscuta australis</name>
    <dbReference type="NCBI Taxonomy" id="267555"/>
    <lineage>
        <taxon>Eukaryota</taxon>
        <taxon>Viridiplantae</taxon>
        <taxon>Streptophyta</taxon>
        <taxon>Embryophyta</taxon>
        <taxon>Tracheophyta</taxon>
        <taxon>Spermatophyta</taxon>
        <taxon>Magnoliopsida</taxon>
        <taxon>eudicotyledons</taxon>
        <taxon>Gunneridae</taxon>
        <taxon>Pentapetalae</taxon>
        <taxon>asterids</taxon>
        <taxon>lamiids</taxon>
        <taxon>Solanales</taxon>
        <taxon>Convolvulaceae</taxon>
        <taxon>Cuscuteae</taxon>
        <taxon>Cuscuta</taxon>
        <taxon>Cuscuta subgen. Grammica</taxon>
        <taxon>Cuscuta sect. Cleistogrammica</taxon>
    </lineage>
</organism>
<feature type="region of interest" description="Disordered" evidence="2">
    <location>
        <begin position="419"/>
        <end position="448"/>
    </location>
</feature>
<dbReference type="GO" id="GO:0008270">
    <property type="term" value="F:zinc ion binding"/>
    <property type="evidence" value="ECO:0007669"/>
    <property type="project" value="UniProtKB-KW"/>
</dbReference>
<name>A0A328DB44_9ASTE</name>
<protein>
    <recommendedName>
        <fullName evidence="3">RING-type domain-containing protein</fullName>
    </recommendedName>
</protein>
<dbReference type="Proteomes" id="UP000249390">
    <property type="component" value="Unassembled WGS sequence"/>
</dbReference>
<dbReference type="PROSITE" id="PS50089">
    <property type="entry name" value="ZF_RING_2"/>
    <property type="match status" value="1"/>
</dbReference>
<comment type="caution">
    <text evidence="4">The sequence shown here is derived from an EMBL/GenBank/DDBJ whole genome shotgun (WGS) entry which is preliminary data.</text>
</comment>
<dbReference type="InterPro" id="IPR013083">
    <property type="entry name" value="Znf_RING/FYVE/PHD"/>
</dbReference>
<feature type="region of interest" description="Disordered" evidence="2">
    <location>
        <begin position="43"/>
        <end position="63"/>
    </location>
</feature>
<keyword evidence="5" id="KW-1185">Reference proteome</keyword>
<evidence type="ECO:0000313" key="4">
    <source>
        <dbReference type="EMBL" id="RAL42694.1"/>
    </source>
</evidence>
<dbReference type="AlphaFoldDB" id="A0A328DB44"/>
<feature type="region of interest" description="Disordered" evidence="2">
    <location>
        <begin position="149"/>
        <end position="177"/>
    </location>
</feature>
<gene>
    <name evidence="4" type="ORF">DM860_009201</name>
</gene>
<dbReference type="InterPro" id="IPR001841">
    <property type="entry name" value="Znf_RING"/>
</dbReference>
<evidence type="ECO:0000256" key="1">
    <source>
        <dbReference type="PROSITE-ProRule" id="PRU00175"/>
    </source>
</evidence>
<feature type="compositionally biased region" description="Basic and acidic residues" evidence="2">
    <location>
        <begin position="45"/>
        <end position="56"/>
    </location>
</feature>
<dbReference type="PANTHER" id="PTHR46519:SF2">
    <property type="entry name" value="RING_U-BOX SUPERFAMILY PROTEIN"/>
    <property type="match status" value="1"/>
</dbReference>
<keyword evidence="1" id="KW-0479">Metal-binding</keyword>
<feature type="region of interest" description="Disordered" evidence="2">
    <location>
        <begin position="595"/>
        <end position="632"/>
    </location>
</feature>
<feature type="compositionally biased region" description="Polar residues" evidence="2">
    <location>
        <begin position="419"/>
        <end position="445"/>
    </location>
</feature>
<evidence type="ECO:0000259" key="3">
    <source>
        <dbReference type="PROSITE" id="PS50089"/>
    </source>
</evidence>
<feature type="domain" description="RING-type" evidence="3">
    <location>
        <begin position="723"/>
        <end position="762"/>
    </location>
</feature>
<dbReference type="EMBL" id="NQVE01000162">
    <property type="protein sequence ID" value="RAL42694.1"/>
    <property type="molecule type" value="Genomic_DNA"/>
</dbReference>
<dbReference type="Pfam" id="PF13920">
    <property type="entry name" value="zf-C3HC4_3"/>
    <property type="match status" value="1"/>
</dbReference>
<dbReference type="CDD" id="cd16647">
    <property type="entry name" value="mRING-HC-C3HC5_NEU1"/>
    <property type="match status" value="1"/>
</dbReference>
<dbReference type="Gene3D" id="3.30.40.10">
    <property type="entry name" value="Zinc/RING finger domain, C3HC4 (zinc finger)"/>
    <property type="match status" value="1"/>
</dbReference>
<feature type="compositionally biased region" description="Low complexity" evidence="2">
    <location>
        <begin position="163"/>
        <end position="173"/>
    </location>
</feature>
<proteinExistence type="predicted"/>